<reference evidence="2" key="1">
    <citation type="journal article" date="2019" name="Int. J. Syst. Evol. Microbiol.">
        <title>The Global Catalogue of Microorganisms (GCM) 10K type strain sequencing project: providing services to taxonomists for standard genome sequencing and annotation.</title>
        <authorList>
            <consortium name="The Broad Institute Genomics Platform"/>
            <consortium name="The Broad Institute Genome Sequencing Center for Infectious Disease"/>
            <person name="Wu L."/>
            <person name="Ma J."/>
        </authorList>
    </citation>
    <scope>NUCLEOTIDE SEQUENCE [LARGE SCALE GENOMIC DNA]</scope>
    <source>
        <strain evidence="2">KCTC 42730</strain>
    </source>
</reference>
<evidence type="ECO:0008006" key="3">
    <source>
        <dbReference type="Google" id="ProtNLM"/>
    </source>
</evidence>
<accession>A0ABV7CEJ5</accession>
<dbReference type="RefSeq" id="WP_377119743.1">
    <property type="nucleotide sequence ID" value="NZ_JBHRSD010000001.1"/>
</dbReference>
<proteinExistence type="predicted"/>
<comment type="caution">
    <text evidence="1">The sequence shown here is derived from an EMBL/GenBank/DDBJ whole genome shotgun (WGS) entry which is preliminary data.</text>
</comment>
<dbReference type="EMBL" id="JBHRSD010000001">
    <property type="protein sequence ID" value="MFC3030978.1"/>
    <property type="molecule type" value="Genomic_DNA"/>
</dbReference>
<gene>
    <name evidence="1" type="ORF">ACFOEE_00335</name>
</gene>
<evidence type="ECO:0000313" key="2">
    <source>
        <dbReference type="Proteomes" id="UP001595453"/>
    </source>
</evidence>
<name>A0ABV7CEJ5_9GAMM</name>
<sequence>MNLQLNKKKIKSLSKDTTLVPAKLTPNVVGGGVGASAAITCNPMYCNVGSYAKACDQV</sequence>
<organism evidence="1 2">
    <name type="scientific">Pseudoalteromonas fenneropenaei</name>
    <dbReference type="NCBI Taxonomy" id="1737459"/>
    <lineage>
        <taxon>Bacteria</taxon>
        <taxon>Pseudomonadati</taxon>
        <taxon>Pseudomonadota</taxon>
        <taxon>Gammaproteobacteria</taxon>
        <taxon>Alteromonadales</taxon>
        <taxon>Pseudoalteromonadaceae</taxon>
        <taxon>Pseudoalteromonas</taxon>
    </lineage>
</organism>
<protein>
    <recommendedName>
        <fullName evidence="3">Bacteriocin</fullName>
    </recommendedName>
</protein>
<evidence type="ECO:0000313" key="1">
    <source>
        <dbReference type="EMBL" id="MFC3030978.1"/>
    </source>
</evidence>
<dbReference type="Proteomes" id="UP001595453">
    <property type="component" value="Unassembled WGS sequence"/>
</dbReference>
<keyword evidence="2" id="KW-1185">Reference proteome</keyword>